<name>A0A1Q2GU17_9GAMM</name>
<dbReference type="KEGG" id="paln:B0W48_01690"/>
<dbReference type="Pfam" id="PF00078">
    <property type="entry name" value="RVT_1"/>
    <property type="match status" value="1"/>
</dbReference>
<dbReference type="GO" id="GO:0003964">
    <property type="term" value="F:RNA-directed DNA polymerase activity"/>
    <property type="evidence" value="ECO:0007669"/>
    <property type="project" value="UniProtKB-KW"/>
</dbReference>
<dbReference type="CDD" id="cd03487">
    <property type="entry name" value="RT_Bac_retron_II"/>
    <property type="match status" value="1"/>
</dbReference>
<dbReference type="STRING" id="247523.B0W48_01690"/>
<evidence type="ECO:0000256" key="9">
    <source>
        <dbReference type="ARBA" id="ARBA00048173"/>
    </source>
</evidence>
<keyword evidence="7" id="KW-0051">Antiviral defense</keyword>
<gene>
    <name evidence="11" type="ORF">B0W48_01690</name>
</gene>
<dbReference type="PANTHER" id="PTHR34047">
    <property type="entry name" value="NUCLEAR INTRON MATURASE 1, MITOCHONDRIAL-RELATED"/>
    <property type="match status" value="1"/>
</dbReference>
<dbReference type="InterPro" id="IPR000477">
    <property type="entry name" value="RT_dom"/>
</dbReference>
<protein>
    <recommendedName>
        <fullName evidence="1">RNA-directed DNA polymerase</fullName>
        <ecNumber evidence="1">2.7.7.49</ecNumber>
    </recommendedName>
</protein>
<dbReference type="InterPro" id="IPR043502">
    <property type="entry name" value="DNA/RNA_pol_sf"/>
</dbReference>
<evidence type="ECO:0000256" key="2">
    <source>
        <dbReference type="ARBA" id="ARBA00022679"/>
    </source>
</evidence>
<dbReference type="GO" id="GO:0046872">
    <property type="term" value="F:metal ion binding"/>
    <property type="evidence" value="ECO:0007669"/>
    <property type="project" value="UniProtKB-KW"/>
</dbReference>
<keyword evidence="6" id="KW-0695">RNA-directed DNA polymerase</keyword>
<dbReference type="InterPro" id="IPR051083">
    <property type="entry name" value="GrpII_Intron_Splice-Mob/Def"/>
</dbReference>
<evidence type="ECO:0000313" key="12">
    <source>
        <dbReference type="Proteomes" id="UP000188243"/>
    </source>
</evidence>
<dbReference type="GO" id="GO:0003723">
    <property type="term" value="F:RNA binding"/>
    <property type="evidence" value="ECO:0007669"/>
    <property type="project" value="InterPro"/>
</dbReference>
<dbReference type="EC" id="2.7.7.49" evidence="1"/>
<organism evidence="11 12">
    <name type="scientific">Pseudoalteromonas aliena</name>
    <dbReference type="NCBI Taxonomy" id="247523"/>
    <lineage>
        <taxon>Bacteria</taxon>
        <taxon>Pseudomonadati</taxon>
        <taxon>Pseudomonadota</taxon>
        <taxon>Gammaproteobacteria</taxon>
        <taxon>Alteromonadales</taxon>
        <taxon>Pseudoalteromonadaceae</taxon>
        <taxon>Pseudoalteromonas</taxon>
    </lineage>
</organism>
<dbReference type="PRINTS" id="PR00866">
    <property type="entry name" value="RNADNAPOLMS"/>
</dbReference>
<dbReference type="Gene3D" id="3.30.70.270">
    <property type="match status" value="1"/>
</dbReference>
<evidence type="ECO:0000256" key="5">
    <source>
        <dbReference type="ARBA" id="ARBA00022842"/>
    </source>
</evidence>
<reference evidence="11 12" key="1">
    <citation type="submission" date="2017-02" db="EMBL/GenBank/DDBJ databases">
        <title>Complete genome sequence of the cold-active Pseudoalteromonas aliena strain EH1 isolated from Arctic seawater.</title>
        <authorList>
            <person name="Kim E."/>
            <person name="Heo E."/>
            <person name="Kim H."/>
            <person name="Kim D."/>
        </authorList>
    </citation>
    <scope>NUCLEOTIDE SEQUENCE [LARGE SCALE GENOMIC DNA]</scope>
    <source>
        <strain evidence="11 12">EH1</strain>
    </source>
</reference>
<comment type="similarity">
    <text evidence="8">Belongs to the bacterial reverse transcriptase family.</text>
</comment>
<dbReference type="InterPro" id="IPR043128">
    <property type="entry name" value="Rev_trsase/Diguanyl_cyclase"/>
</dbReference>
<dbReference type="GO" id="GO:0051607">
    <property type="term" value="P:defense response to virus"/>
    <property type="evidence" value="ECO:0007669"/>
    <property type="project" value="UniProtKB-KW"/>
</dbReference>
<dbReference type="Proteomes" id="UP000188243">
    <property type="component" value="Chromosome"/>
</dbReference>
<dbReference type="Gene3D" id="3.10.10.10">
    <property type="entry name" value="HIV Type 1 Reverse Transcriptase, subunit A, domain 1"/>
    <property type="match status" value="1"/>
</dbReference>
<dbReference type="EMBL" id="CP019628">
    <property type="protein sequence ID" value="AQP98621.1"/>
    <property type="molecule type" value="Genomic_DNA"/>
</dbReference>
<comment type="catalytic activity">
    <reaction evidence="9">
        <text>DNA(n) + a 2'-deoxyribonucleoside 5'-triphosphate = DNA(n+1) + diphosphate</text>
        <dbReference type="Rhea" id="RHEA:22508"/>
        <dbReference type="Rhea" id="RHEA-COMP:17339"/>
        <dbReference type="Rhea" id="RHEA-COMP:17340"/>
        <dbReference type="ChEBI" id="CHEBI:33019"/>
        <dbReference type="ChEBI" id="CHEBI:61560"/>
        <dbReference type="ChEBI" id="CHEBI:173112"/>
        <dbReference type="EC" id="2.7.7.49"/>
    </reaction>
</comment>
<evidence type="ECO:0000256" key="6">
    <source>
        <dbReference type="ARBA" id="ARBA00022918"/>
    </source>
</evidence>
<dbReference type="PANTHER" id="PTHR34047:SF7">
    <property type="entry name" value="RNA-DIRECTED DNA POLYMERASE"/>
    <property type="match status" value="1"/>
</dbReference>
<keyword evidence="2" id="KW-0808">Transferase</keyword>
<keyword evidence="3" id="KW-0548">Nucleotidyltransferase</keyword>
<dbReference type="AlphaFoldDB" id="A0A1Q2GU17"/>
<evidence type="ECO:0000256" key="7">
    <source>
        <dbReference type="ARBA" id="ARBA00023118"/>
    </source>
</evidence>
<dbReference type="RefSeq" id="WP_077535348.1">
    <property type="nucleotide sequence ID" value="NZ_CANLYY010000020.1"/>
</dbReference>
<keyword evidence="5" id="KW-0460">Magnesium</keyword>
<accession>A0A1Q2GU17</accession>
<evidence type="ECO:0000259" key="10">
    <source>
        <dbReference type="PROSITE" id="PS50878"/>
    </source>
</evidence>
<proteinExistence type="inferred from homology"/>
<dbReference type="PROSITE" id="PS50878">
    <property type="entry name" value="RT_POL"/>
    <property type="match status" value="1"/>
</dbReference>
<dbReference type="InterPro" id="IPR000123">
    <property type="entry name" value="Reverse_transcriptase_msDNA"/>
</dbReference>
<evidence type="ECO:0000256" key="8">
    <source>
        <dbReference type="ARBA" id="ARBA00034120"/>
    </source>
</evidence>
<keyword evidence="4" id="KW-0479">Metal-binding</keyword>
<evidence type="ECO:0000256" key="4">
    <source>
        <dbReference type="ARBA" id="ARBA00022723"/>
    </source>
</evidence>
<evidence type="ECO:0000256" key="3">
    <source>
        <dbReference type="ARBA" id="ARBA00022695"/>
    </source>
</evidence>
<evidence type="ECO:0000256" key="1">
    <source>
        <dbReference type="ARBA" id="ARBA00012493"/>
    </source>
</evidence>
<evidence type="ECO:0000313" key="11">
    <source>
        <dbReference type="EMBL" id="AQP98621.1"/>
    </source>
</evidence>
<feature type="domain" description="Reverse transcriptase" evidence="10">
    <location>
        <begin position="1"/>
        <end position="238"/>
    </location>
</feature>
<dbReference type="SUPFAM" id="SSF56672">
    <property type="entry name" value="DNA/RNA polymerases"/>
    <property type="match status" value="1"/>
</dbReference>
<sequence length="320" mass="37016">MHLKSLEKAFNTMFHNPQLFEEFLCSDLSNEVEEFYIGKEKPRKVIRVSDKFKTFLRFIDKVILQHLKINEGVVHSYIKEKSAMSAVQSHVNGKYFLVSDIVSFFSNVSSEDVKKILVANVSNIPIEDIEDYIPRIVTLVCWNDCLPVGFVTSPKLSNAALFQFDSAMADYCKKQSLTYTRYSDDLIVSSQAREPLIELQTQLQSLISQNTNGQLEVNLDKTKIYTIGQPFTILGLVITQYQTLTISRKHKNHLEVALHYFVTDKLRFKDYLEEHFAGKEQSLFGLLHYAKSVEPRYINKLQRKYGAYAITDLLENKWND</sequence>